<dbReference type="PANTHER" id="PTHR12000">
    <property type="entry name" value="HEMOGLOBINASE FAMILY MEMBER"/>
    <property type="match status" value="1"/>
</dbReference>
<dbReference type="GO" id="GO:0005773">
    <property type="term" value="C:vacuole"/>
    <property type="evidence" value="ECO:0007669"/>
    <property type="project" value="GOC"/>
</dbReference>
<dbReference type="Pfam" id="PF01650">
    <property type="entry name" value="Peptidase_C13"/>
    <property type="match status" value="1"/>
</dbReference>
<dbReference type="GO" id="GO:0051603">
    <property type="term" value="P:proteolysis involved in protein catabolic process"/>
    <property type="evidence" value="ECO:0007669"/>
    <property type="project" value="TreeGrafter"/>
</dbReference>
<comment type="similarity">
    <text evidence="1">Belongs to the peptidase C13 family.</text>
</comment>
<accession>A0A830D8U5</accession>
<dbReference type="GO" id="GO:0006624">
    <property type="term" value="P:vacuolar protein processing"/>
    <property type="evidence" value="ECO:0007669"/>
    <property type="project" value="TreeGrafter"/>
</dbReference>
<proteinExistence type="inferred from homology"/>
<evidence type="ECO:0000256" key="1">
    <source>
        <dbReference type="ARBA" id="ARBA00009941"/>
    </source>
</evidence>
<sequence length="135" mass="14929">MYDDIAHNPDNPKPGVIVNSPHSEDVYKGFPKDYVGDQVTTYNFYVVILGDKTAVTRGSRNVVKSGPNDCIFIFYSVHGAAGILGMPNVPYIFANDLNNVLKKKHVSETYKSLVNDPLSCLPKCSPYCNISRNIT</sequence>
<dbReference type="GO" id="GO:0004197">
    <property type="term" value="F:cysteine-type endopeptidase activity"/>
    <property type="evidence" value="ECO:0007669"/>
    <property type="project" value="TreeGrafter"/>
</dbReference>
<dbReference type="Gene3D" id="3.40.50.1460">
    <property type="match status" value="1"/>
</dbReference>
<dbReference type="PANTHER" id="PTHR12000:SF50">
    <property type="entry name" value="VACUOLAR-PROCESSING ENZYME GAMMA-ISOZYME"/>
    <property type="match status" value="1"/>
</dbReference>
<dbReference type="Proteomes" id="UP000653305">
    <property type="component" value="Unassembled WGS sequence"/>
</dbReference>
<gene>
    <name evidence="2" type="ORF">PHJA_002645600</name>
</gene>
<organism evidence="2 3">
    <name type="scientific">Phtheirospermum japonicum</name>
    <dbReference type="NCBI Taxonomy" id="374723"/>
    <lineage>
        <taxon>Eukaryota</taxon>
        <taxon>Viridiplantae</taxon>
        <taxon>Streptophyta</taxon>
        <taxon>Embryophyta</taxon>
        <taxon>Tracheophyta</taxon>
        <taxon>Spermatophyta</taxon>
        <taxon>Magnoliopsida</taxon>
        <taxon>eudicotyledons</taxon>
        <taxon>Gunneridae</taxon>
        <taxon>Pentapetalae</taxon>
        <taxon>asterids</taxon>
        <taxon>lamiids</taxon>
        <taxon>Lamiales</taxon>
        <taxon>Orobanchaceae</taxon>
        <taxon>Orobanchaceae incertae sedis</taxon>
        <taxon>Phtheirospermum</taxon>
    </lineage>
</organism>
<keyword evidence="3" id="KW-1185">Reference proteome</keyword>
<protein>
    <submittedName>
        <fullName evidence="2">Vacuolar-processing enzyme gamma-isozyme</fullName>
    </submittedName>
</protein>
<dbReference type="EMBL" id="BMAC01001005">
    <property type="protein sequence ID" value="GFQ05015.1"/>
    <property type="molecule type" value="Genomic_DNA"/>
</dbReference>
<evidence type="ECO:0000313" key="2">
    <source>
        <dbReference type="EMBL" id="GFQ05015.1"/>
    </source>
</evidence>
<comment type="caution">
    <text evidence="2">The sequence shown here is derived from an EMBL/GenBank/DDBJ whole genome shotgun (WGS) entry which is preliminary data.</text>
</comment>
<evidence type="ECO:0000313" key="3">
    <source>
        <dbReference type="Proteomes" id="UP000653305"/>
    </source>
</evidence>
<dbReference type="AlphaFoldDB" id="A0A830D8U5"/>
<dbReference type="OrthoDB" id="192611at2759"/>
<reference evidence="2" key="1">
    <citation type="submission" date="2020-07" db="EMBL/GenBank/DDBJ databases">
        <title>Ethylene signaling mediates host invasion by parasitic plants.</title>
        <authorList>
            <person name="Yoshida S."/>
        </authorList>
    </citation>
    <scope>NUCLEOTIDE SEQUENCE</scope>
    <source>
        <strain evidence="2">Okayama</strain>
    </source>
</reference>
<dbReference type="PRINTS" id="PR00776">
    <property type="entry name" value="HEMOGLOBNASE"/>
</dbReference>
<name>A0A830D8U5_9LAMI</name>
<dbReference type="InterPro" id="IPR001096">
    <property type="entry name" value="Peptidase_C13"/>
</dbReference>